<comment type="subcellular location">
    <subcellularLocation>
        <location evidence="1">Endomembrane system</location>
        <topology evidence="1">Multi-pass membrane protein</topology>
    </subcellularLocation>
</comment>
<keyword evidence="5" id="KW-1185">Reference proteome</keyword>
<feature type="transmembrane region" description="Helical" evidence="3">
    <location>
        <begin position="173"/>
        <end position="196"/>
    </location>
</feature>
<feature type="transmembrane region" description="Helical" evidence="3">
    <location>
        <begin position="235"/>
        <end position="252"/>
    </location>
</feature>
<gene>
    <name evidence="4" type="ORF">CCMP2556_LOCUS18678</name>
</gene>
<name>A0ABP0L1I8_9DINO</name>
<feature type="transmembrane region" description="Helical" evidence="3">
    <location>
        <begin position="208"/>
        <end position="229"/>
    </location>
</feature>
<comment type="caution">
    <text evidence="4">The sequence shown here is derived from an EMBL/GenBank/DDBJ whole genome shotgun (WGS) entry which is preliminary data.</text>
</comment>
<keyword evidence="2" id="KW-0813">Transport</keyword>
<keyword evidence="3" id="KW-1133">Transmembrane helix</keyword>
<proteinExistence type="predicted"/>
<reference evidence="4 5" key="1">
    <citation type="submission" date="2024-02" db="EMBL/GenBank/DDBJ databases">
        <authorList>
            <person name="Chen Y."/>
            <person name="Shah S."/>
            <person name="Dougan E. K."/>
            <person name="Thang M."/>
            <person name="Chan C."/>
        </authorList>
    </citation>
    <scope>NUCLEOTIDE SEQUENCE [LARGE SCALE GENOMIC DNA]</scope>
</reference>
<dbReference type="InterPro" id="IPR045018">
    <property type="entry name" value="Azg-like"/>
</dbReference>
<dbReference type="EMBL" id="CAXAMN010010691">
    <property type="protein sequence ID" value="CAK9032403.1"/>
    <property type="molecule type" value="Genomic_DNA"/>
</dbReference>
<protein>
    <submittedName>
        <fullName evidence="4">Uncharacterized protein</fullName>
    </submittedName>
</protein>
<accession>A0ABP0L1I8</accession>
<dbReference type="PANTHER" id="PTHR43337">
    <property type="entry name" value="XANTHINE/URACIL PERMEASE C887.17-RELATED"/>
    <property type="match status" value="1"/>
</dbReference>
<evidence type="ECO:0000313" key="5">
    <source>
        <dbReference type="Proteomes" id="UP001642484"/>
    </source>
</evidence>
<evidence type="ECO:0000256" key="1">
    <source>
        <dbReference type="ARBA" id="ARBA00004127"/>
    </source>
</evidence>
<evidence type="ECO:0000313" key="4">
    <source>
        <dbReference type="EMBL" id="CAK9032403.1"/>
    </source>
</evidence>
<evidence type="ECO:0000256" key="3">
    <source>
        <dbReference type="SAM" id="Phobius"/>
    </source>
</evidence>
<feature type="non-terminal residue" evidence="4">
    <location>
        <position position="1"/>
    </location>
</feature>
<sequence length="312" mass="33365">DDHDSNRCVSCDRLSDSWNLWKCSSWADAWNGAERVLFIWTLPGLQPDFWAGHELLLCQRRCTLAFGRSGRLSVDSYHSPIGAFEESHHCGHRSFPGPHWLSSHGLGGGFTEYAGSVAELLQVKQAALFGFSRVLLDLSHAGEQTPWGTAGRYGLMGIAGLLEDGNVPRSQSIFSSAALSTMCGAVLGTSPVIIANESSAGIIEGARTGLSATVVACLFVASAFLTPVLSSIPRVATSVPLVLIGAFMMAPCRGIDWDNLRAAIPSFLTITVVPFTYSIHNGIIAGILMDAFLMISAGKVRFSSKCLAVLFN</sequence>
<dbReference type="PANTHER" id="PTHR43337:SF1">
    <property type="entry name" value="XANTHINE_URACIL PERMEASE C887.17-RELATED"/>
    <property type="match status" value="1"/>
</dbReference>
<organism evidence="4 5">
    <name type="scientific">Durusdinium trenchii</name>
    <dbReference type="NCBI Taxonomy" id="1381693"/>
    <lineage>
        <taxon>Eukaryota</taxon>
        <taxon>Sar</taxon>
        <taxon>Alveolata</taxon>
        <taxon>Dinophyceae</taxon>
        <taxon>Suessiales</taxon>
        <taxon>Symbiodiniaceae</taxon>
        <taxon>Durusdinium</taxon>
    </lineage>
</organism>
<keyword evidence="3" id="KW-0812">Transmembrane</keyword>
<evidence type="ECO:0000256" key="2">
    <source>
        <dbReference type="ARBA" id="ARBA00022448"/>
    </source>
</evidence>
<keyword evidence="3" id="KW-0472">Membrane</keyword>
<dbReference type="Proteomes" id="UP001642484">
    <property type="component" value="Unassembled WGS sequence"/>
</dbReference>